<gene>
    <name evidence="1" type="ORF">YA0853_31700</name>
</gene>
<name>A0A8I1EBG4_9PSED</name>
<dbReference type="EMBL" id="JAEILH010000088">
    <property type="protein sequence ID" value="MBI6628179.1"/>
    <property type="molecule type" value="Genomic_DNA"/>
</dbReference>
<organism evidence="1 2">
    <name type="scientific">Pseudomonas rhodesiae</name>
    <dbReference type="NCBI Taxonomy" id="76760"/>
    <lineage>
        <taxon>Bacteria</taxon>
        <taxon>Pseudomonadati</taxon>
        <taxon>Pseudomonadota</taxon>
        <taxon>Gammaproteobacteria</taxon>
        <taxon>Pseudomonadales</taxon>
        <taxon>Pseudomonadaceae</taxon>
        <taxon>Pseudomonas</taxon>
    </lineage>
</organism>
<reference evidence="1" key="1">
    <citation type="submission" date="2020-12" db="EMBL/GenBank/DDBJ databases">
        <title>Comparative genomic insights into the epidemiology and virulence of plant pathogenic Pseudomonads from Turkey.</title>
        <authorList>
            <person name="Dillon M."/>
            <person name="Ruiz-Bedoya T."/>
            <person name="Bendalovic-Torma C."/>
            <person name="Guttman K.M."/>
            <person name="Kwak H."/>
            <person name="Middleton M.A."/>
            <person name="Wang P.W."/>
            <person name="Horuz S."/>
            <person name="Aysan Y."/>
            <person name="Guttman D.S."/>
        </authorList>
    </citation>
    <scope>NUCLEOTIDE SEQUENCE</scope>
    <source>
        <strain evidence="1">S5_IA_3a</strain>
    </source>
</reference>
<dbReference type="InterPro" id="IPR014915">
    <property type="entry name" value="Phage_TLS_TfmB"/>
</dbReference>
<sequence length="95" mass="10671">MEGTDAFGFTAEDYGSEVGIWPDNWEAFKVFEAMSTQWRTGACGATGMDYSVLSEVIRMCGVPIRQRQTLFSDFRRMEAEALQVMAEQRESARGA</sequence>
<dbReference type="Pfam" id="PF08809">
    <property type="entry name" value="DUF1799"/>
    <property type="match status" value="1"/>
</dbReference>
<proteinExistence type="predicted"/>
<evidence type="ECO:0000313" key="2">
    <source>
        <dbReference type="Proteomes" id="UP000645865"/>
    </source>
</evidence>
<dbReference type="Proteomes" id="UP000645865">
    <property type="component" value="Unassembled WGS sequence"/>
</dbReference>
<protein>
    <submittedName>
        <fullName evidence="1">DUF1799 domain-containing protein</fullName>
    </submittedName>
</protein>
<evidence type="ECO:0000313" key="1">
    <source>
        <dbReference type="EMBL" id="MBI6628179.1"/>
    </source>
</evidence>
<dbReference type="RefSeq" id="WP_198712654.1">
    <property type="nucleotide sequence ID" value="NZ_JAEILH010000088.1"/>
</dbReference>
<comment type="caution">
    <text evidence="1">The sequence shown here is derived from an EMBL/GenBank/DDBJ whole genome shotgun (WGS) entry which is preliminary data.</text>
</comment>
<accession>A0A8I1EBG4</accession>
<dbReference type="AlphaFoldDB" id="A0A8I1EBG4"/>